<dbReference type="Gene3D" id="3.30.420.10">
    <property type="entry name" value="Ribonuclease H-like superfamily/Ribonuclease H"/>
    <property type="match status" value="1"/>
</dbReference>
<name>A0A816AQ61_9BILA</name>
<dbReference type="InterPro" id="IPR038717">
    <property type="entry name" value="Tc1-like_DDE_dom"/>
</dbReference>
<protein>
    <recommendedName>
        <fullName evidence="2">Tc1-like transposase DDE domain-containing protein</fullName>
    </recommendedName>
</protein>
<reference evidence="4" key="1">
    <citation type="submission" date="2021-02" db="EMBL/GenBank/DDBJ databases">
        <authorList>
            <person name="Nowell W R."/>
        </authorList>
    </citation>
    <scope>NUCLEOTIDE SEQUENCE</scope>
</reference>
<dbReference type="InterPro" id="IPR052338">
    <property type="entry name" value="Transposase_5"/>
</dbReference>
<comment type="caution">
    <text evidence="4">The sequence shown here is derived from an EMBL/GenBank/DDBJ whole genome shotgun (WGS) entry which is preliminary data.</text>
</comment>
<dbReference type="Proteomes" id="UP000663854">
    <property type="component" value="Unassembled WGS sequence"/>
</dbReference>
<dbReference type="GO" id="GO:0003676">
    <property type="term" value="F:nucleic acid binding"/>
    <property type="evidence" value="ECO:0007669"/>
    <property type="project" value="InterPro"/>
</dbReference>
<dbReference type="EMBL" id="CAJNOL010005028">
    <property type="protein sequence ID" value="CAF1598747.1"/>
    <property type="molecule type" value="Genomic_DNA"/>
</dbReference>
<accession>A0A816AQ61</accession>
<feature type="domain" description="Tc1-like transposase DDE" evidence="2">
    <location>
        <begin position="37"/>
        <end position="161"/>
    </location>
</feature>
<organism evidence="4 5">
    <name type="scientific">Rotaria sordida</name>
    <dbReference type="NCBI Taxonomy" id="392033"/>
    <lineage>
        <taxon>Eukaryota</taxon>
        <taxon>Metazoa</taxon>
        <taxon>Spiralia</taxon>
        <taxon>Gnathifera</taxon>
        <taxon>Rotifera</taxon>
        <taxon>Eurotatoria</taxon>
        <taxon>Bdelloidea</taxon>
        <taxon>Philodinida</taxon>
        <taxon>Philodinidae</taxon>
        <taxon>Rotaria</taxon>
    </lineage>
</organism>
<feature type="region of interest" description="Disordered" evidence="1">
    <location>
        <begin position="122"/>
        <end position="161"/>
    </location>
</feature>
<dbReference type="PANTHER" id="PTHR23022:SF135">
    <property type="entry name" value="SI:DKEY-77F5.3"/>
    <property type="match status" value="1"/>
</dbReference>
<dbReference type="PANTHER" id="PTHR23022">
    <property type="entry name" value="TRANSPOSABLE ELEMENT-RELATED"/>
    <property type="match status" value="1"/>
</dbReference>
<keyword evidence="5" id="KW-1185">Reference proteome</keyword>
<evidence type="ECO:0000313" key="5">
    <source>
        <dbReference type="Proteomes" id="UP000663870"/>
    </source>
</evidence>
<dbReference type="InterPro" id="IPR036397">
    <property type="entry name" value="RNaseH_sf"/>
</dbReference>
<evidence type="ECO:0000259" key="2">
    <source>
        <dbReference type="Pfam" id="PF13358"/>
    </source>
</evidence>
<evidence type="ECO:0000256" key="1">
    <source>
        <dbReference type="SAM" id="MobiDB-lite"/>
    </source>
</evidence>
<proteinExistence type="predicted"/>
<sequence length="161" mass="18788">MGYKSTLPYGTPMLTQEHKDARVQWAIQHKDDDWSRTIFTDETCCQLFRNTIRRWSRNPSAEVKRIPKNKQKIMVWGGISIKGLIGYHSFETIMDGSYYVQILPDHLISNARKQFGRRWRLQQDNDPKHKSRVAQQFLSSEAPEVIDWPSNSPDANPAENL</sequence>
<dbReference type="EMBL" id="CAJNOH010003672">
    <property type="protein sequence ID" value="CAF1344832.1"/>
    <property type="molecule type" value="Genomic_DNA"/>
</dbReference>
<gene>
    <name evidence="4" type="ORF">JXQ802_LOCUS48050</name>
    <name evidence="3" type="ORF">PYM288_LOCUS32083</name>
</gene>
<evidence type="ECO:0000313" key="4">
    <source>
        <dbReference type="EMBL" id="CAF1598747.1"/>
    </source>
</evidence>
<dbReference type="Pfam" id="PF13358">
    <property type="entry name" value="DDE_3"/>
    <property type="match status" value="1"/>
</dbReference>
<dbReference type="AlphaFoldDB" id="A0A816AQ61"/>
<evidence type="ECO:0000313" key="3">
    <source>
        <dbReference type="EMBL" id="CAF1344832.1"/>
    </source>
</evidence>
<dbReference type="Proteomes" id="UP000663870">
    <property type="component" value="Unassembled WGS sequence"/>
</dbReference>